<dbReference type="InterPro" id="IPR006076">
    <property type="entry name" value="FAD-dep_OxRdtase"/>
</dbReference>
<reference evidence="3 4" key="1">
    <citation type="submission" date="2018-08" db="EMBL/GenBank/DDBJ databases">
        <title>Meiothermus luteus KCTC 52599 genome sequencing project.</title>
        <authorList>
            <person name="Da Costa M.S."/>
            <person name="Albuquerque L."/>
            <person name="Raposo P."/>
            <person name="Froufe H.J.C."/>
            <person name="Barroso C.S."/>
            <person name="Egas C."/>
        </authorList>
    </citation>
    <scope>NUCLEOTIDE SEQUENCE [LARGE SCALE GENOMIC DNA]</scope>
    <source>
        <strain evidence="3 4">KCTC 52599</strain>
    </source>
</reference>
<dbReference type="AlphaFoldDB" id="A0A399EJN8"/>
<sequence length="157" mass="17708">MVFCTAPTPCPHAYPLTIDLHSGFWFRSEGNRLIFGRSNPADVGFREGMDWAWLEPTLEVGLARFPWLGRLQLDRKASWWGYYEVTPDHNPILGWMPGVEGWVNACGFSGHGVQQAAMVGRLMAEEIADGRAHSLNIDALRYERWVEGRGFSEGNIV</sequence>
<dbReference type="EMBL" id="QWKZ01000054">
    <property type="protein sequence ID" value="RIH84877.1"/>
    <property type="molecule type" value="Genomic_DNA"/>
</dbReference>
<dbReference type="GO" id="GO:0005737">
    <property type="term" value="C:cytoplasm"/>
    <property type="evidence" value="ECO:0007669"/>
    <property type="project" value="TreeGrafter"/>
</dbReference>
<dbReference type="Gene3D" id="3.50.50.60">
    <property type="entry name" value="FAD/NAD(P)-binding domain"/>
    <property type="match status" value="1"/>
</dbReference>
<proteinExistence type="predicted"/>
<dbReference type="Proteomes" id="UP000265800">
    <property type="component" value="Unassembled WGS sequence"/>
</dbReference>
<organism evidence="3 4">
    <name type="scientific">Meiothermus luteus</name>
    <dbReference type="NCBI Taxonomy" id="2026184"/>
    <lineage>
        <taxon>Bacteria</taxon>
        <taxon>Thermotogati</taxon>
        <taxon>Deinococcota</taxon>
        <taxon>Deinococci</taxon>
        <taxon>Thermales</taxon>
        <taxon>Thermaceae</taxon>
        <taxon>Meiothermus</taxon>
    </lineage>
</organism>
<gene>
    <name evidence="3" type="primary">hcnC</name>
    <name evidence="3" type="ORF">Mlute_01774</name>
</gene>
<dbReference type="GO" id="GO:0050622">
    <property type="term" value="F:glycine dehydrogenase (cyanide-forming) activity"/>
    <property type="evidence" value="ECO:0007669"/>
    <property type="project" value="UniProtKB-EC"/>
</dbReference>
<dbReference type="InterPro" id="IPR036188">
    <property type="entry name" value="FAD/NAD-bd_sf"/>
</dbReference>
<dbReference type="EC" id="1.4.99.5" evidence="3"/>
<dbReference type="Gene3D" id="3.30.9.10">
    <property type="entry name" value="D-Amino Acid Oxidase, subunit A, domain 2"/>
    <property type="match status" value="1"/>
</dbReference>
<feature type="domain" description="FAD dependent oxidoreductase" evidence="2">
    <location>
        <begin position="5"/>
        <end position="125"/>
    </location>
</feature>
<keyword evidence="4" id="KW-1185">Reference proteome</keyword>
<evidence type="ECO:0000313" key="4">
    <source>
        <dbReference type="Proteomes" id="UP000265800"/>
    </source>
</evidence>
<accession>A0A399EJN8</accession>
<dbReference type="PANTHER" id="PTHR13847:SF287">
    <property type="entry name" value="FAD-DEPENDENT OXIDOREDUCTASE DOMAIN-CONTAINING PROTEIN 1"/>
    <property type="match status" value="1"/>
</dbReference>
<dbReference type="PANTHER" id="PTHR13847">
    <property type="entry name" value="SARCOSINE DEHYDROGENASE-RELATED"/>
    <property type="match status" value="1"/>
</dbReference>
<protein>
    <submittedName>
        <fullName evidence="3">Hydrogen cyanide synthase subunit HcnC</fullName>
        <ecNumber evidence="3">1.4.99.5</ecNumber>
    </submittedName>
</protein>
<evidence type="ECO:0000259" key="2">
    <source>
        <dbReference type="Pfam" id="PF01266"/>
    </source>
</evidence>
<evidence type="ECO:0000256" key="1">
    <source>
        <dbReference type="ARBA" id="ARBA00023002"/>
    </source>
</evidence>
<comment type="caution">
    <text evidence="3">The sequence shown here is derived from an EMBL/GenBank/DDBJ whole genome shotgun (WGS) entry which is preliminary data.</text>
</comment>
<keyword evidence="1 3" id="KW-0560">Oxidoreductase</keyword>
<dbReference type="SUPFAM" id="SSF51971">
    <property type="entry name" value="Nucleotide-binding domain"/>
    <property type="match status" value="1"/>
</dbReference>
<dbReference type="Pfam" id="PF01266">
    <property type="entry name" value="DAO"/>
    <property type="match status" value="1"/>
</dbReference>
<evidence type="ECO:0000313" key="3">
    <source>
        <dbReference type="EMBL" id="RIH84877.1"/>
    </source>
</evidence>
<name>A0A399EJN8_9DEIN</name>